<evidence type="ECO:0000313" key="3">
    <source>
        <dbReference type="Proteomes" id="UP000179807"/>
    </source>
</evidence>
<keyword evidence="3" id="KW-1185">Reference proteome</keyword>
<feature type="region of interest" description="Disordered" evidence="1">
    <location>
        <begin position="60"/>
        <end position="88"/>
    </location>
</feature>
<feature type="region of interest" description="Disordered" evidence="1">
    <location>
        <begin position="363"/>
        <end position="395"/>
    </location>
</feature>
<name>A0A1J4KS12_9EUKA</name>
<sequence>MVNLLIKYQLKIMKGNYSFESTNYDYFPGAINEEFFILPVKPKPYSPASFLQGNLNNKTKESVNKHSRKSHKNKGQQNNPSEQENMTKGNSDEKIILLIFRQGKKIEKRQFPFESVYFVKPMKTEKSGFNTIEQVIFVPGKRTHPMFFIVSDGLYLYVGNYKAHNIDKSLKYFRDSNLSDHFTSILPSKTFLISQEDQLKKVIFLSDGRHFLIIYQSRVTMHHIEQSSSISIISPLEKNIVDADLRNDVLLLCVGSSGKDCEEIWFFDLQRQQGFNKPDYSISFMKKEKIDKLLLYPHIFVNAQENPKKHKSNDKINHYQTEPSKNESNQINEKFINNIGITKSQKDSILADNVQVENFNEMDSTNLSSSGTDSSNSSSSYSSSISSDSNNILMNNSQMRNKDKNHFEASNLRNHDLEANNSKSKNLNVSNSYQNANDDNGKHLTDYIFDTPDKVYFVGCKFVPGDTDLIVLIVNFENHLKRKSQHLAFFTIESNNINNLKVELFRLDIDPIKFIQDNEIRSDVNPTIQKFSNFSNVFDITGNDFGFEISLVYSYKLILRYHIYYDFDNINSRNNKKNVLRNQCQVIYMDNYNEDDTPILNSKDQEFLPPELMNRSGQMKAFALADKEPNIKWIKMYQFHDTNYSNIMIVDGNSNGFSSYSVALFK</sequence>
<feature type="region of interest" description="Disordered" evidence="1">
    <location>
        <begin position="306"/>
        <end position="331"/>
    </location>
</feature>
<dbReference type="GeneID" id="94834461"/>
<dbReference type="Proteomes" id="UP000179807">
    <property type="component" value="Unassembled WGS sequence"/>
</dbReference>
<dbReference type="PANTHER" id="PTHR34660">
    <property type="entry name" value="MYB-LIKE PROTEIN X"/>
    <property type="match status" value="1"/>
</dbReference>
<dbReference type="VEuPathDB" id="TrichDB:TRFO_17735"/>
<dbReference type="AlphaFoldDB" id="A0A1J4KS12"/>
<comment type="caution">
    <text evidence="2">The sequence shown here is derived from an EMBL/GenBank/DDBJ whole genome shotgun (WGS) entry which is preliminary data.</text>
</comment>
<feature type="compositionally biased region" description="Polar residues" evidence="1">
    <location>
        <begin position="318"/>
        <end position="331"/>
    </location>
</feature>
<feature type="compositionally biased region" description="Basic residues" evidence="1">
    <location>
        <begin position="65"/>
        <end position="74"/>
    </location>
</feature>
<organism evidence="2 3">
    <name type="scientific">Tritrichomonas foetus</name>
    <dbReference type="NCBI Taxonomy" id="1144522"/>
    <lineage>
        <taxon>Eukaryota</taxon>
        <taxon>Metamonada</taxon>
        <taxon>Parabasalia</taxon>
        <taxon>Tritrichomonadida</taxon>
        <taxon>Tritrichomonadidae</taxon>
        <taxon>Tritrichomonas</taxon>
    </lineage>
</organism>
<feature type="compositionally biased region" description="Low complexity" evidence="1">
    <location>
        <begin position="364"/>
        <end position="395"/>
    </location>
</feature>
<accession>A0A1J4KS12</accession>
<reference evidence="2" key="1">
    <citation type="submission" date="2016-10" db="EMBL/GenBank/DDBJ databases">
        <authorList>
            <person name="Benchimol M."/>
            <person name="Almeida L.G."/>
            <person name="Vasconcelos A.T."/>
            <person name="Perreira-Neves A."/>
            <person name="Rosa I.A."/>
            <person name="Tasca T."/>
            <person name="Bogo M.R."/>
            <person name="de Souza W."/>
        </authorList>
    </citation>
    <scope>NUCLEOTIDE SEQUENCE [LARGE SCALE GENOMIC DNA]</scope>
    <source>
        <strain evidence="2">K</strain>
    </source>
</reference>
<feature type="compositionally biased region" description="Polar residues" evidence="1">
    <location>
        <begin position="75"/>
        <end position="88"/>
    </location>
</feature>
<dbReference type="EMBL" id="MLAK01000563">
    <property type="protein sequence ID" value="OHT12454.1"/>
    <property type="molecule type" value="Genomic_DNA"/>
</dbReference>
<evidence type="ECO:0000313" key="2">
    <source>
        <dbReference type="EMBL" id="OHT12454.1"/>
    </source>
</evidence>
<dbReference type="PANTHER" id="PTHR34660:SF3">
    <property type="entry name" value="RRM DOMAIN-CONTAINING PROTEIN"/>
    <property type="match status" value="1"/>
</dbReference>
<proteinExistence type="predicted"/>
<evidence type="ECO:0000256" key="1">
    <source>
        <dbReference type="SAM" id="MobiDB-lite"/>
    </source>
</evidence>
<gene>
    <name evidence="2" type="ORF">TRFO_17735</name>
</gene>
<protein>
    <submittedName>
        <fullName evidence="2">Uncharacterized protein</fullName>
    </submittedName>
</protein>
<dbReference type="RefSeq" id="XP_068365590.1">
    <property type="nucleotide sequence ID" value="XM_068499757.1"/>
</dbReference>